<accession>A0A133U3R8</accession>
<evidence type="ECO:0000313" key="3">
    <source>
        <dbReference type="Proteomes" id="UP000070184"/>
    </source>
</evidence>
<feature type="transmembrane region" description="Helical" evidence="1">
    <location>
        <begin position="154"/>
        <end position="170"/>
    </location>
</feature>
<name>A0A133U3R8_9EURY</name>
<sequence length="194" mass="20550">MGLIYERIFTVSLDCLVLPAIVFLSVIASSRVLGMTLKGPFVSPLRSSLTYLAIGLFLFLLFGGSPNSLPFKPRGLAQPLLLLSLVGVAYPPLSYLVRKHVIFPIVLRSVALIIVGVQLVKLTSTVIPESAVNLAGAASLSFTTLFLLGLREVLPVGLIVGGIVNAFSILKKTENTYVSILGGGSTLIMSCSAF</sequence>
<keyword evidence="1" id="KW-0812">Transmembrane</keyword>
<dbReference type="AlphaFoldDB" id="A0A133U3R8"/>
<keyword evidence="1" id="KW-1133">Transmembrane helix</keyword>
<organism evidence="2 3">
    <name type="scientific">candidate division MSBL1 archaeon SCGC-AAA259B11</name>
    <dbReference type="NCBI Taxonomy" id="1698260"/>
    <lineage>
        <taxon>Archaea</taxon>
        <taxon>Methanobacteriati</taxon>
        <taxon>Methanobacteriota</taxon>
        <taxon>candidate division MSBL1</taxon>
    </lineage>
</organism>
<feature type="transmembrane region" description="Helical" evidence="1">
    <location>
        <begin position="101"/>
        <end position="119"/>
    </location>
</feature>
<keyword evidence="3" id="KW-1185">Reference proteome</keyword>
<comment type="caution">
    <text evidence="2">The sequence shown here is derived from an EMBL/GenBank/DDBJ whole genome shotgun (WGS) entry which is preliminary data.</text>
</comment>
<dbReference type="Proteomes" id="UP000070184">
    <property type="component" value="Unassembled WGS sequence"/>
</dbReference>
<protein>
    <submittedName>
        <fullName evidence="2">Uncharacterized protein</fullName>
    </submittedName>
</protein>
<keyword evidence="1" id="KW-0472">Membrane</keyword>
<reference evidence="2 3" key="1">
    <citation type="journal article" date="2016" name="Sci. Rep.">
        <title>Metabolic traits of an uncultured archaeal lineage -MSBL1- from brine pools of the Red Sea.</title>
        <authorList>
            <person name="Mwirichia R."/>
            <person name="Alam I."/>
            <person name="Rashid M."/>
            <person name="Vinu M."/>
            <person name="Ba-Alawi W."/>
            <person name="Anthony Kamau A."/>
            <person name="Kamanda Ngugi D."/>
            <person name="Goker M."/>
            <person name="Klenk H.P."/>
            <person name="Bajic V."/>
            <person name="Stingl U."/>
        </authorList>
    </citation>
    <scope>NUCLEOTIDE SEQUENCE [LARGE SCALE GENOMIC DNA]</scope>
    <source>
        <strain evidence="2">SCGC-AAA259B11</strain>
    </source>
</reference>
<proteinExistence type="predicted"/>
<feature type="transmembrane region" description="Helical" evidence="1">
    <location>
        <begin position="48"/>
        <end position="64"/>
    </location>
</feature>
<feature type="transmembrane region" description="Helical" evidence="1">
    <location>
        <begin position="76"/>
        <end position="95"/>
    </location>
</feature>
<gene>
    <name evidence="2" type="ORF">AKJ61_04120</name>
</gene>
<dbReference type="EMBL" id="LHXK01000077">
    <property type="protein sequence ID" value="KXA88818.1"/>
    <property type="molecule type" value="Genomic_DNA"/>
</dbReference>
<evidence type="ECO:0000313" key="2">
    <source>
        <dbReference type="EMBL" id="KXA88818.1"/>
    </source>
</evidence>
<evidence type="ECO:0000256" key="1">
    <source>
        <dbReference type="SAM" id="Phobius"/>
    </source>
</evidence>
<feature type="transmembrane region" description="Helical" evidence="1">
    <location>
        <begin position="7"/>
        <end position="28"/>
    </location>
</feature>